<evidence type="ECO:0000256" key="3">
    <source>
        <dbReference type="ARBA" id="ARBA00022729"/>
    </source>
</evidence>
<dbReference type="Proteomes" id="UP000485569">
    <property type="component" value="Unassembled WGS sequence"/>
</dbReference>
<reference evidence="5" key="1">
    <citation type="submission" date="2017-02" db="EMBL/GenBank/DDBJ databases">
        <title>Delving into the versatile metabolic prowess of the omnipresent phylum Bacteroidetes.</title>
        <authorList>
            <person name="Nobu M.K."/>
            <person name="Mei R."/>
            <person name="Narihiro T."/>
            <person name="Kuroda K."/>
            <person name="Liu W.-T."/>
        </authorList>
    </citation>
    <scope>NUCLEOTIDE SEQUENCE</scope>
    <source>
        <strain evidence="5">ADurb.Bin276</strain>
    </source>
</reference>
<proteinExistence type="inferred from homology"/>
<dbReference type="PANTHER" id="PTHR30061">
    <property type="entry name" value="MALTOSE-BINDING PERIPLASMIC PROTEIN"/>
    <property type="match status" value="1"/>
</dbReference>
<name>A0A1V5SY07_9BACT</name>
<gene>
    <name evidence="5" type="primary">malX</name>
    <name evidence="5" type="ORF">BWY41_00855</name>
</gene>
<dbReference type="GO" id="GO:0042956">
    <property type="term" value="P:maltodextrin transmembrane transport"/>
    <property type="evidence" value="ECO:0007669"/>
    <property type="project" value="TreeGrafter"/>
</dbReference>
<dbReference type="InterPro" id="IPR006059">
    <property type="entry name" value="SBP"/>
</dbReference>
<feature type="signal peptide" evidence="4">
    <location>
        <begin position="1"/>
        <end position="22"/>
    </location>
</feature>
<sequence length="417" mass="46490">MFKNIFLWSLMLVFCVSIAVQAAESINFWLMPNAPDDIHVPWLNEAVAEFKEQTGISVTYEIVGWGDAWTRITSAIATGEGVDVFQVGTTWNPQFAATGGLTEIDINEFGGAGAFMKANYISTTYQEKTFGVPWFAETRALFYNKDMFQQAGMEPPQTYQELYEAGDRINEKFGKGRAISIAGTNAWDLLHNWAIVLWAHGGVLVDEQTKTARFNEAPGVEAMKWYVGLVANGYADEACAEYNQPQADSAFINGNVAMCFMGPWNIANIEVENPDLNYDVVEPPAGPAGRASFSGGSNLVILKASSNQEAAKKWIKFLLEKQKLVDYTQNLSQMLPALLEAYDDPYYETGVWKVFQTTLSYATAYPPLARWGDVENAVQEEFRNILTAYIAKTYSDEKVQEYLDTAADRVNRALARD</sequence>
<dbReference type="SUPFAM" id="SSF53850">
    <property type="entry name" value="Periplasmic binding protein-like II"/>
    <property type="match status" value="1"/>
</dbReference>
<dbReference type="AlphaFoldDB" id="A0A1V5SY07"/>
<evidence type="ECO:0000313" key="5">
    <source>
        <dbReference type="EMBL" id="OQA59409.1"/>
    </source>
</evidence>
<evidence type="ECO:0000256" key="2">
    <source>
        <dbReference type="ARBA" id="ARBA00022448"/>
    </source>
</evidence>
<dbReference type="GO" id="GO:0055052">
    <property type="term" value="C:ATP-binding cassette (ABC) transporter complex, substrate-binding subunit-containing"/>
    <property type="evidence" value="ECO:0007669"/>
    <property type="project" value="TreeGrafter"/>
</dbReference>
<evidence type="ECO:0000256" key="1">
    <source>
        <dbReference type="ARBA" id="ARBA00008520"/>
    </source>
</evidence>
<accession>A0A1V5SY07</accession>
<dbReference type="EMBL" id="MWBQ01000052">
    <property type="protein sequence ID" value="OQA59409.1"/>
    <property type="molecule type" value="Genomic_DNA"/>
</dbReference>
<keyword evidence="3 4" id="KW-0732">Signal</keyword>
<comment type="caution">
    <text evidence="5">The sequence shown here is derived from an EMBL/GenBank/DDBJ whole genome shotgun (WGS) entry which is preliminary data.</text>
</comment>
<keyword evidence="2" id="KW-0813">Transport</keyword>
<feature type="chain" id="PRO_5012392779" evidence="4">
    <location>
        <begin position="23"/>
        <end position="417"/>
    </location>
</feature>
<comment type="similarity">
    <text evidence="1">Belongs to the bacterial solute-binding protein 1 family.</text>
</comment>
<dbReference type="PANTHER" id="PTHR30061:SF50">
    <property type="entry name" value="MALTOSE_MALTODEXTRIN-BINDING PERIPLASMIC PROTEIN"/>
    <property type="match status" value="1"/>
</dbReference>
<protein>
    <submittedName>
        <fullName evidence="5">Maltose/maltodextrin-binding protein</fullName>
    </submittedName>
</protein>
<dbReference type="GO" id="GO:1901982">
    <property type="term" value="F:maltose binding"/>
    <property type="evidence" value="ECO:0007669"/>
    <property type="project" value="TreeGrafter"/>
</dbReference>
<dbReference type="Gene3D" id="3.40.190.10">
    <property type="entry name" value="Periplasmic binding protein-like II"/>
    <property type="match status" value="2"/>
</dbReference>
<organism evidence="5">
    <name type="scientific">Candidatus Atribacter allofermentans</name>
    <dbReference type="NCBI Taxonomy" id="1852833"/>
    <lineage>
        <taxon>Bacteria</taxon>
        <taxon>Pseudomonadati</taxon>
        <taxon>Atribacterota</taxon>
        <taxon>Atribacteria</taxon>
        <taxon>Atribacterales</taxon>
        <taxon>Atribacteraceae</taxon>
        <taxon>Atribacter</taxon>
    </lineage>
</organism>
<evidence type="ECO:0000256" key="4">
    <source>
        <dbReference type="SAM" id="SignalP"/>
    </source>
</evidence>
<dbReference type="Pfam" id="PF01547">
    <property type="entry name" value="SBP_bac_1"/>
    <property type="match status" value="1"/>
</dbReference>
<dbReference type="GO" id="GO:0015768">
    <property type="term" value="P:maltose transport"/>
    <property type="evidence" value="ECO:0007669"/>
    <property type="project" value="TreeGrafter"/>
</dbReference>